<organism evidence="2 3">
    <name type="scientific">Stephania cephalantha</name>
    <dbReference type="NCBI Taxonomy" id="152367"/>
    <lineage>
        <taxon>Eukaryota</taxon>
        <taxon>Viridiplantae</taxon>
        <taxon>Streptophyta</taxon>
        <taxon>Embryophyta</taxon>
        <taxon>Tracheophyta</taxon>
        <taxon>Spermatophyta</taxon>
        <taxon>Magnoliopsida</taxon>
        <taxon>Ranunculales</taxon>
        <taxon>Menispermaceae</taxon>
        <taxon>Menispermoideae</taxon>
        <taxon>Cissampelideae</taxon>
        <taxon>Stephania</taxon>
    </lineage>
</organism>
<sequence length="141" mass="14516">MCWNRDYASSADGSVACGSSGGGGEALSGATTARCRASACDARGKREAAESRTHDDDDDGAARSDGGGDDGAAAVKGVSGGLRREGTRMMGFSVLPFYVATDQRQIKSSAIMIACIINDRLYYVARSASGSSDILDFVADL</sequence>
<feature type="region of interest" description="Disordered" evidence="1">
    <location>
        <begin position="1"/>
        <end position="30"/>
    </location>
</feature>
<evidence type="ECO:0000313" key="3">
    <source>
        <dbReference type="Proteomes" id="UP001419268"/>
    </source>
</evidence>
<dbReference type="AlphaFoldDB" id="A0AAP0EC40"/>
<feature type="compositionally biased region" description="Basic and acidic residues" evidence="1">
    <location>
        <begin position="42"/>
        <end position="55"/>
    </location>
</feature>
<evidence type="ECO:0000313" key="2">
    <source>
        <dbReference type="EMBL" id="KAK9089360.1"/>
    </source>
</evidence>
<feature type="compositionally biased region" description="Low complexity" evidence="1">
    <location>
        <begin position="8"/>
        <end position="18"/>
    </location>
</feature>
<dbReference type="Proteomes" id="UP001419268">
    <property type="component" value="Unassembled WGS sequence"/>
</dbReference>
<proteinExistence type="predicted"/>
<gene>
    <name evidence="2" type="ORF">Scep_028442</name>
</gene>
<feature type="region of interest" description="Disordered" evidence="1">
    <location>
        <begin position="42"/>
        <end position="79"/>
    </location>
</feature>
<accession>A0AAP0EC40</accession>
<protein>
    <submittedName>
        <fullName evidence="2">Uncharacterized protein</fullName>
    </submittedName>
</protein>
<name>A0AAP0EC40_9MAGN</name>
<dbReference type="EMBL" id="JBBNAG010000012">
    <property type="protein sequence ID" value="KAK9089360.1"/>
    <property type="molecule type" value="Genomic_DNA"/>
</dbReference>
<keyword evidence="3" id="KW-1185">Reference proteome</keyword>
<evidence type="ECO:0000256" key="1">
    <source>
        <dbReference type="SAM" id="MobiDB-lite"/>
    </source>
</evidence>
<comment type="caution">
    <text evidence="2">The sequence shown here is derived from an EMBL/GenBank/DDBJ whole genome shotgun (WGS) entry which is preliminary data.</text>
</comment>
<reference evidence="2 3" key="1">
    <citation type="submission" date="2024-01" db="EMBL/GenBank/DDBJ databases">
        <title>Genome assemblies of Stephania.</title>
        <authorList>
            <person name="Yang L."/>
        </authorList>
    </citation>
    <scope>NUCLEOTIDE SEQUENCE [LARGE SCALE GENOMIC DNA]</scope>
    <source>
        <strain evidence="2">JXDWG</strain>
        <tissue evidence="2">Leaf</tissue>
    </source>
</reference>